<evidence type="ECO:0000259" key="10">
    <source>
        <dbReference type="PROSITE" id="PS50929"/>
    </source>
</evidence>
<gene>
    <name evidence="11" type="ORF">JOF44_001850</name>
</gene>
<name>A0ABS4YJG2_9MICO</name>
<dbReference type="InterPro" id="IPR003593">
    <property type="entry name" value="AAA+_ATPase"/>
</dbReference>
<dbReference type="PROSITE" id="PS50893">
    <property type="entry name" value="ABC_TRANSPORTER_2"/>
    <property type="match status" value="1"/>
</dbReference>
<evidence type="ECO:0000256" key="6">
    <source>
        <dbReference type="ARBA" id="ARBA00023136"/>
    </source>
</evidence>
<keyword evidence="12" id="KW-1185">Reference proteome</keyword>
<dbReference type="SUPFAM" id="SSF52540">
    <property type="entry name" value="P-loop containing nucleoside triphosphate hydrolases"/>
    <property type="match status" value="1"/>
</dbReference>
<dbReference type="GO" id="GO:0005524">
    <property type="term" value="F:ATP binding"/>
    <property type="evidence" value="ECO:0007669"/>
    <property type="project" value="UniProtKB-KW"/>
</dbReference>
<protein>
    <submittedName>
        <fullName evidence="11">ATP-binding cassette subfamily B protein</fullName>
    </submittedName>
</protein>
<proteinExistence type="predicted"/>
<evidence type="ECO:0000256" key="8">
    <source>
        <dbReference type="SAM" id="Phobius"/>
    </source>
</evidence>
<feature type="transmembrane region" description="Helical" evidence="8">
    <location>
        <begin position="245"/>
        <end position="262"/>
    </location>
</feature>
<dbReference type="Gene3D" id="1.20.1560.10">
    <property type="entry name" value="ABC transporter type 1, transmembrane domain"/>
    <property type="match status" value="1"/>
</dbReference>
<dbReference type="InterPro" id="IPR003439">
    <property type="entry name" value="ABC_transporter-like_ATP-bd"/>
</dbReference>
<dbReference type="InterPro" id="IPR011527">
    <property type="entry name" value="ABC1_TM_dom"/>
</dbReference>
<evidence type="ECO:0000256" key="7">
    <source>
        <dbReference type="SAM" id="MobiDB-lite"/>
    </source>
</evidence>
<dbReference type="Pfam" id="PF00005">
    <property type="entry name" value="ABC_tran"/>
    <property type="match status" value="1"/>
</dbReference>
<keyword evidence="5 8" id="KW-1133">Transmembrane helix</keyword>
<evidence type="ECO:0000313" key="12">
    <source>
        <dbReference type="Proteomes" id="UP000698222"/>
    </source>
</evidence>
<dbReference type="PANTHER" id="PTHR43394">
    <property type="entry name" value="ATP-DEPENDENT PERMEASE MDL1, MITOCHONDRIAL"/>
    <property type="match status" value="1"/>
</dbReference>
<keyword evidence="3" id="KW-0547">Nucleotide-binding</keyword>
<organism evidence="11 12">
    <name type="scientific">Brachybacterium fresconis</name>
    <dbReference type="NCBI Taxonomy" id="173363"/>
    <lineage>
        <taxon>Bacteria</taxon>
        <taxon>Bacillati</taxon>
        <taxon>Actinomycetota</taxon>
        <taxon>Actinomycetes</taxon>
        <taxon>Micrococcales</taxon>
        <taxon>Dermabacteraceae</taxon>
        <taxon>Brachybacterium</taxon>
    </lineage>
</organism>
<sequence>MTSPDAPDAKKHELAGDEASTAAEIASEKDAERGLRPGQSAKNFWPSTKRLVREIGPEAKFMVLSVLIGTVSVALSVVGPRILGHATDIIFTGVISKNLPAGADPDEVIAQIRSRGQEQFAEMLSGMTLTPGEGIDFTALHQTLALAVGLFIGSALLMWLQGVALNRVIYRIVYRLRREVEEKLHRLPLAYFDRMKRGEILSRVTNDIDNLQNTLMNTVTGLVNAILTVLGVLVMMLMISWQLSLIALAVIPVAVVITGIVGSKAQKLFAQQWDATGVVNSEVEEAYTGHALVTVFGRREQITERFEERNENLYKASFGAQFVSSLIMPLMMFVGNLSYVAVAIVGGLRIVSGQLTLGDVQAFIQYSRQFTQPLSQIASMATMLQSGVASAERVFELLDAEEQEPETTVDTAAAGIREGRVEFEHVRFSYTPERELIRDLSLVADPGHTVAIVGPTGAGKTTLVNLVMRFYEVDGGRITIDGIDIRDLTRAQLRERTGMVLQDTWLFKGTLRENIRYGRLDASDEEVLEAARATHVDDFARQLPEGYDTVVDDDESALSAGEKQLMTIARAFLARPNLLILDEATSSVDTRTEVLVQNAMNRLRAGRTSFVIAHRLSTIRDADLILVMEAGDIVEQGTHEQLLAADGAYARLYRSQFEGAAVDIELEEELAGHADEAEVATTTGGIAGGA</sequence>
<feature type="transmembrane region" description="Helical" evidence="8">
    <location>
        <begin position="144"/>
        <end position="169"/>
    </location>
</feature>
<dbReference type="InterPro" id="IPR027417">
    <property type="entry name" value="P-loop_NTPase"/>
</dbReference>
<accession>A0ABS4YJG2</accession>
<dbReference type="Proteomes" id="UP000698222">
    <property type="component" value="Unassembled WGS sequence"/>
</dbReference>
<reference evidence="11 12" key="1">
    <citation type="submission" date="2021-03" db="EMBL/GenBank/DDBJ databases">
        <title>Sequencing the genomes of 1000 actinobacteria strains.</title>
        <authorList>
            <person name="Klenk H.-P."/>
        </authorList>
    </citation>
    <scope>NUCLEOTIDE SEQUENCE [LARGE SCALE GENOMIC DNA]</scope>
    <source>
        <strain evidence="11 12">DSM 14564</strain>
    </source>
</reference>
<feature type="transmembrane region" description="Helical" evidence="8">
    <location>
        <begin position="219"/>
        <end position="239"/>
    </location>
</feature>
<dbReference type="SUPFAM" id="SSF90123">
    <property type="entry name" value="ABC transporter transmembrane region"/>
    <property type="match status" value="1"/>
</dbReference>
<feature type="transmembrane region" description="Helical" evidence="8">
    <location>
        <begin position="59"/>
        <end position="78"/>
    </location>
</feature>
<feature type="transmembrane region" description="Helical" evidence="8">
    <location>
        <begin position="330"/>
        <end position="351"/>
    </location>
</feature>
<comment type="subcellular location">
    <subcellularLocation>
        <location evidence="1">Cell membrane</location>
        <topology evidence="1">Multi-pass membrane protein</topology>
    </subcellularLocation>
</comment>
<keyword evidence="2 8" id="KW-0812">Transmembrane</keyword>
<comment type="caution">
    <text evidence="11">The sequence shown here is derived from an EMBL/GenBank/DDBJ whole genome shotgun (WGS) entry which is preliminary data.</text>
</comment>
<evidence type="ECO:0000256" key="1">
    <source>
        <dbReference type="ARBA" id="ARBA00004651"/>
    </source>
</evidence>
<dbReference type="PROSITE" id="PS50929">
    <property type="entry name" value="ABC_TM1F"/>
    <property type="match status" value="1"/>
</dbReference>
<dbReference type="PROSITE" id="PS00211">
    <property type="entry name" value="ABC_TRANSPORTER_1"/>
    <property type="match status" value="1"/>
</dbReference>
<dbReference type="RefSeq" id="WP_209890146.1">
    <property type="nucleotide sequence ID" value="NZ_BAAAJV010000005.1"/>
</dbReference>
<evidence type="ECO:0000256" key="4">
    <source>
        <dbReference type="ARBA" id="ARBA00022840"/>
    </source>
</evidence>
<keyword evidence="6 8" id="KW-0472">Membrane</keyword>
<dbReference type="InterPro" id="IPR036640">
    <property type="entry name" value="ABC1_TM_sf"/>
</dbReference>
<evidence type="ECO:0000256" key="5">
    <source>
        <dbReference type="ARBA" id="ARBA00022989"/>
    </source>
</evidence>
<dbReference type="InterPro" id="IPR039421">
    <property type="entry name" value="Type_1_exporter"/>
</dbReference>
<dbReference type="Pfam" id="PF00664">
    <property type="entry name" value="ABC_membrane"/>
    <property type="match status" value="1"/>
</dbReference>
<evidence type="ECO:0000313" key="11">
    <source>
        <dbReference type="EMBL" id="MBP2408947.1"/>
    </source>
</evidence>
<dbReference type="CDD" id="cd18547">
    <property type="entry name" value="ABC_6TM_Tm288_like"/>
    <property type="match status" value="1"/>
</dbReference>
<dbReference type="EMBL" id="JAGIOC010000001">
    <property type="protein sequence ID" value="MBP2408947.1"/>
    <property type="molecule type" value="Genomic_DNA"/>
</dbReference>
<dbReference type="InterPro" id="IPR017871">
    <property type="entry name" value="ABC_transporter-like_CS"/>
</dbReference>
<feature type="compositionally biased region" description="Basic and acidic residues" evidence="7">
    <location>
        <begin position="26"/>
        <end position="35"/>
    </location>
</feature>
<dbReference type="SMART" id="SM00382">
    <property type="entry name" value="AAA"/>
    <property type="match status" value="1"/>
</dbReference>
<keyword evidence="4 11" id="KW-0067">ATP-binding</keyword>
<evidence type="ECO:0000259" key="9">
    <source>
        <dbReference type="PROSITE" id="PS50893"/>
    </source>
</evidence>
<evidence type="ECO:0000256" key="3">
    <source>
        <dbReference type="ARBA" id="ARBA00022741"/>
    </source>
</evidence>
<dbReference type="CDD" id="cd03254">
    <property type="entry name" value="ABCC_Glucan_exporter_like"/>
    <property type="match status" value="1"/>
</dbReference>
<feature type="region of interest" description="Disordered" evidence="7">
    <location>
        <begin position="1"/>
        <end position="41"/>
    </location>
</feature>
<dbReference type="PANTHER" id="PTHR43394:SF1">
    <property type="entry name" value="ATP-BINDING CASSETTE SUB-FAMILY B MEMBER 10, MITOCHONDRIAL"/>
    <property type="match status" value="1"/>
</dbReference>
<dbReference type="Gene3D" id="3.40.50.300">
    <property type="entry name" value="P-loop containing nucleotide triphosphate hydrolases"/>
    <property type="match status" value="1"/>
</dbReference>
<feature type="domain" description="ABC transporter" evidence="9">
    <location>
        <begin position="421"/>
        <end position="655"/>
    </location>
</feature>
<evidence type="ECO:0000256" key="2">
    <source>
        <dbReference type="ARBA" id="ARBA00022692"/>
    </source>
</evidence>
<feature type="domain" description="ABC transmembrane type-1" evidence="10">
    <location>
        <begin position="63"/>
        <end position="386"/>
    </location>
</feature>